<evidence type="ECO:0000256" key="4">
    <source>
        <dbReference type="ARBA" id="ARBA00022692"/>
    </source>
</evidence>
<name>A0AAD2FVU0_9STRA</name>
<keyword evidence="4 8" id="KW-0812">Transmembrane</keyword>
<protein>
    <recommendedName>
        <fullName evidence="11">Major facilitator superfamily (MFS) profile domain-containing protein</fullName>
    </recommendedName>
</protein>
<evidence type="ECO:0000256" key="2">
    <source>
        <dbReference type="ARBA" id="ARBA00006978"/>
    </source>
</evidence>
<evidence type="ECO:0008006" key="11">
    <source>
        <dbReference type="Google" id="ProtNLM"/>
    </source>
</evidence>
<dbReference type="InterPro" id="IPR024671">
    <property type="entry name" value="Atg22-like"/>
</dbReference>
<dbReference type="InterPro" id="IPR036259">
    <property type="entry name" value="MFS_trans_sf"/>
</dbReference>
<dbReference type="PANTHER" id="PTHR23519">
    <property type="entry name" value="AUTOPHAGY-RELATED PROTEIN 22"/>
    <property type="match status" value="1"/>
</dbReference>
<feature type="transmembrane region" description="Helical" evidence="8">
    <location>
        <begin position="147"/>
        <end position="166"/>
    </location>
</feature>
<keyword evidence="3" id="KW-0813">Transport</keyword>
<dbReference type="GO" id="GO:0012505">
    <property type="term" value="C:endomembrane system"/>
    <property type="evidence" value="ECO:0007669"/>
    <property type="project" value="UniProtKB-SubCell"/>
</dbReference>
<organism evidence="9 10">
    <name type="scientific">Cylindrotheca closterium</name>
    <dbReference type="NCBI Taxonomy" id="2856"/>
    <lineage>
        <taxon>Eukaryota</taxon>
        <taxon>Sar</taxon>
        <taxon>Stramenopiles</taxon>
        <taxon>Ochrophyta</taxon>
        <taxon>Bacillariophyta</taxon>
        <taxon>Bacillariophyceae</taxon>
        <taxon>Bacillariophycidae</taxon>
        <taxon>Bacillariales</taxon>
        <taxon>Bacillariaceae</taxon>
        <taxon>Cylindrotheca</taxon>
    </lineage>
</organism>
<accession>A0AAD2FVU0</accession>
<gene>
    <name evidence="9" type="ORF">CYCCA115_LOCUS14947</name>
</gene>
<dbReference type="Pfam" id="PF11700">
    <property type="entry name" value="ATG22"/>
    <property type="match status" value="1"/>
</dbReference>
<feature type="transmembrane region" description="Helical" evidence="8">
    <location>
        <begin position="116"/>
        <end position="135"/>
    </location>
</feature>
<evidence type="ECO:0000256" key="6">
    <source>
        <dbReference type="ARBA" id="ARBA00023136"/>
    </source>
</evidence>
<dbReference type="SUPFAM" id="SSF103473">
    <property type="entry name" value="MFS general substrate transporter"/>
    <property type="match status" value="1"/>
</dbReference>
<evidence type="ECO:0000313" key="10">
    <source>
        <dbReference type="Proteomes" id="UP001295423"/>
    </source>
</evidence>
<feature type="transmembrane region" description="Helical" evidence="8">
    <location>
        <begin position="306"/>
        <end position="329"/>
    </location>
</feature>
<evidence type="ECO:0000256" key="5">
    <source>
        <dbReference type="ARBA" id="ARBA00022989"/>
    </source>
</evidence>
<keyword evidence="10" id="KW-1185">Reference proteome</keyword>
<evidence type="ECO:0000256" key="3">
    <source>
        <dbReference type="ARBA" id="ARBA00022448"/>
    </source>
</evidence>
<dbReference type="EMBL" id="CAKOGP040001869">
    <property type="protein sequence ID" value="CAJ1954355.1"/>
    <property type="molecule type" value="Genomic_DNA"/>
</dbReference>
<dbReference type="Gene3D" id="1.20.1250.20">
    <property type="entry name" value="MFS general substrate transporter like domains"/>
    <property type="match status" value="2"/>
</dbReference>
<dbReference type="InterPro" id="IPR050495">
    <property type="entry name" value="ATG22/LtaA_families"/>
</dbReference>
<feature type="transmembrane region" description="Helical" evidence="8">
    <location>
        <begin position="172"/>
        <end position="197"/>
    </location>
</feature>
<feature type="transmembrane region" description="Helical" evidence="8">
    <location>
        <begin position="341"/>
        <end position="359"/>
    </location>
</feature>
<feature type="transmembrane region" description="Helical" evidence="8">
    <location>
        <begin position="371"/>
        <end position="390"/>
    </location>
</feature>
<feature type="compositionally biased region" description="Basic and acidic residues" evidence="7">
    <location>
        <begin position="509"/>
        <end position="520"/>
    </location>
</feature>
<keyword evidence="5 8" id="KW-1133">Transmembrane helix</keyword>
<feature type="region of interest" description="Disordered" evidence="7">
    <location>
        <begin position="501"/>
        <end position="520"/>
    </location>
</feature>
<dbReference type="Proteomes" id="UP001295423">
    <property type="component" value="Unassembled WGS sequence"/>
</dbReference>
<evidence type="ECO:0000313" key="9">
    <source>
        <dbReference type="EMBL" id="CAJ1954355.1"/>
    </source>
</evidence>
<comment type="subcellular location">
    <subcellularLocation>
        <location evidence="1">Endomembrane system</location>
        <topology evidence="1">Multi-pass membrane protein</topology>
    </subcellularLocation>
</comment>
<dbReference type="PROSITE" id="PS51257">
    <property type="entry name" value="PROKAR_LIPOPROTEIN"/>
    <property type="match status" value="1"/>
</dbReference>
<evidence type="ECO:0000256" key="7">
    <source>
        <dbReference type="SAM" id="MobiDB-lite"/>
    </source>
</evidence>
<dbReference type="PANTHER" id="PTHR23519:SF1">
    <property type="entry name" value="AUTOPHAGY-RELATED PROTEIN 22"/>
    <property type="match status" value="1"/>
</dbReference>
<dbReference type="AlphaFoldDB" id="A0AAD2FVU0"/>
<evidence type="ECO:0000256" key="8">
    <source>
        <dbReference type="SAM" id="Phobius"/>
    </source>
</evidence>
<feature type="transmembrane region" description="Helical" evidence="8">
    <location>
        <begin position="463"/>
        <end position="483"/>
    </location>
</feature>
<proteinExistence type="inferred from homology"/>
<comment type="caution">
    <text evidence="9">The sequence shown here is derived from an EMBL/GenBank/DDBJ whole genome shotgun (WGS) entry which is preliminary data.</text>
</comment>
<comment type="similarity">
    <text evidence="2">Belongs to the ATG22 family.</text>
</comment>
<feature type="transmembrane region" description="Helical" evidence="8">
    <location>
        <begin position="244"/>
        <end position="266"/>
    </location>
</feature>
<reference evidence="9" key="1">
    <citation type="submission" date="2023-08" db="EMBL/GenBank/DDBJ databases">
        <authorList>
            <person name="Audoor S."/>
            <person name="Bilcke G."/>
        </authorList>
    </citation>
    <scope>NUCLEOTIDE SEQUENCE</scope>
</reference>
<feature type="transmembrane region" description="Helical" evidence="8">
    <location>
        <begin position="396"/>
        <end position="413"/>
    </location>
</feature>
<sequence>MDSNKDLLSQKDESSLLCGVAVACYGCTPRLDDEEGIPDGESVKPASLAKKRRQIDEVLGWGLDASARGVILMATAVFVSSELLRLAKEASVCVDSSEERGGEEDCRVHGMRPTSVLTNIVTITGLLSALIMPLAGSIIDHTDHRRAVGSISAAAITVFIFIQMFVMEDHWVTAAILQILVSVAYTVHLTVVYSYFPELTSDHGELTKLAAHFTGVQYGSSVAFLVMMVLILEAVNKDEEVNSAFLAQEVVVIVCCIFFATSWIRLFHSRSASQKVPENGSLVTAGFRKIYKTGKKILKDHAAIKWVLISVAFTEAATTTFATIAITYMTEQLSFEAEENGIAILILLLFSVPGAQIATRITKIFNPIRSLQACLCLWMVSITAAAVFLKHEGQQSLAYTFAVFWGLALGWTFPTEKTLYVTVIPRGQEAELMGTYICACQVLSWLPPLVFSMLNEAGYSMRLGVTSLAVFMLISFSILFLVGDYEQAVAHAKAVDEQQKQLSSGMKTSRTEDDHYREMD</sequence>
<evidence type="ECO:0000256" key="1">
    <source>
        <dbReference type="ARBA" id="ARBA00004127"/>
    </source>
</evidence>
<feature type="transmembrane region" description="Helical" evidence="8">
    <location>
        <begin position="209"/>
        <end position="232"/>
    </location>
</feature>
<keyword evidence="6 8" id="KW-0472">Membrane</keyword>